<dbReference type="Gene3D" id="2.40.400.10">
    <property type="entry name" value="Acetoacetate decarboxylase-like"/>
    <property type="match status" value="1"/>
</dbReference>
<evidence type="ECO:0000313" key="2">
    <source>
        <dbReference type="Proteomes" id="UP000627984"/>
    </source>
</evidence>
<dbReference type="AlphaFoldDB" id="A0AA37F3Q8"/>
<protein>
    <recommendedName>
        <fullName evidence="3">Acetoacetate decarboxylase</fullName>
    </recommendedName>
</protein>
<name>A0AA37F3Q8_9ACTN</name>
<dbReference type="EMBL" id="BMQD01000004">
    <property type="protein sequence ID" value="GGK58741.1"/>
    <property type="molecule type" value="Genomic_DNA"/>
</dbReference>
<dbReference type="RefSeq" id="WP_191894291.1">
    <property type="nucleotide sequence ID" value="NZ_BMQD01000004.1"/>
</dbReference>
<evidence type="ECO:0000313" key="1">
    <source>
        <dbReference type="EMBL" id="GGK58741.1"/>
    </source>
</evidence>
<comment type="caution">
    <text evidence="1">The sequence shown here is derived from an EMBL/GenBank/DDBJ whole genome shotgun (WGS) entry which is preliminary data.</text>
</comment>
<dbReference type="InterPro" id="IPR023375">
    <property type="entry name" value="ADC_dom_sf"/>
</dbReference>
<organism evidence="1 2">
    <name type="scientific">Planomonospora parontospora</name>
    <dbReference type="NCBI Taxonomy" id="58119"/>
    <lineage>
        <taxon>Bacteria</taxon>
        <taxon>Bacillati</taxon>
        <taxon>Actinomycetota</taxon>
        <taxon>Actinomycetes</taxon>
        <taxon>Streptosporangiales</taxon>
        <taxon>Streptosporangiaceae</taxon>
        <taxon>Planomonospora</taxon>
    </lineage>
</organism>
<dbReference type="SUPFAM" id="SSF160104">
    <property type="entry name" value="Acetoacetate decarboxylase-like"/>
    <property type="match status" value="1"/>
</dbReference>
<gene>
    <name evidence="1" type="ORF">GCM10010126_17900</name>
</gene>
<reference evidence="1" key="1">
    <citation type="journal article" date="2014" name="Int. J. Syst. Evol. Microbiol.">
        <title>Complete genome sequence of Corynebacterium casei LMG S-19264T (=DSM 44701T), isolated from a smear-ripened cheese.</title>
        <authorList>
            <consortium name="US DOE Joint Genome Institute (JGI-PGF)"/>
            <person name="Walter F."/>
            <person name="Albersmeier A."/>
            <person name="Kalinowski J."/>
            <person name="Ruckert C."/>
        </authorList>
    </citation>
    <scope>NUCLEOTIDE SEQUENCE</scope>
    <source>
        <strain evidence="1">JCM 3093</strain>
    </source>
</reference>
<reference evidence="1" key="2">
    <citation type="submission" date="2022-09" db="EMBL/GenBank/DDBJ databases">
        <authorList>
            <person name="Sun Q."/>
            <person name="Ohkuma M."/>
        </authorList>
    </citation>
    <scope>NUCLEOTIDE SEQUENCE</scope>
    <source>
        <strain evidence="1">JCM 3093</strain>
    </source>
</reference>
<evidence type="ECO:0008006" key="3">
    <source>
        <dbReference type="Google" id="ProtNLM"/>
    </source>
</evidence>
<accession>A0AA37F3Q8</accession>
<dbReference type="GO" id="GO:0016829">
    <property type="term" value="F:lyase activity"/>
    <property type="evidence" value="ECO:0007669"/>
    <property type="project" value="InterPro"/>
</dbReference>
<sequence length="245" mass="26628">MARHLIQGRDVSMPVRVRDATVCSASYLVRADAARAVLAYSGLDAAEVLPGRALCTLAFVDYADGDLDAYHEFGVAFMIRPPEAGPPPRRGLRANLAELRRSGAGFFVHWLPVDQGFTLEAGRSIWGFPKELADIDLRLASPYKRCIVRKDGRLVLDLLVRPGFRVPAPGAATPADAYSHLDGVTRRIPWSVFPRGVRARPGGALVRLGNHPVARELSELGLPKRALMTLTVDHTAMAFGEAKAL</sequence>
<proteinExistence type="predicted"/>
<dbReference type="InterPro" id="IPR010451">
    <property type="entry name" value="Acetoacetate_decarboxylase"/>
</dbReference>
<dbReference type="Pfam" id="PF06314">
    <property type="entry name" value="ADC"/>
    <property type="match status" value="1"/>
</dbReference>
<dbReference type="Proteomes" id="UP000627984">
    <property type="component" value="Unassembled WGS sequence"/>
</dbReference>